<dbReference type="GO" id="GO:0016652">
    <property type="term" value="F:oxidoreductase activity, acting on NAD(P)H as acceptor"/>
    <property type="evidence" value="ECO:0007669"/>
    <property type="project" value="InterPro"/>
</dbReference>
<dbReference type="Gene3D" id="3.20.20.100">
    <property type="entry name" value="NADP-dependent oxidoreductase domain"/>
    <property type="match status" value="1"/>
</dbReference>
<evidence type="ECO:0000256" key="4">
    <source>
        <dbReference type="PIRSR" id="PIRSR000097-1"/>
    </source>
</evidence>
<evidence type="ECO:0000256" key="5">
    <source>
        <dbReference type="PIRSR" id="PIRSR000097-2"/>
    </source>
</evidence>
<dbReference type="AlphaFoldDB" id="A0A9P4Y0G7"/>
<dbReference type="CDD" id="cd19120">
    <property type="entry name" value="AKR_AKR3C2-3"/>
    <property type="match status" value="1"/>
</dbReference>
<comment type="caution">
    <text evidence="8">The sequence shown here is derived from an EMBL/GenBank/DDBJ whole genome shotgun (WGS) entry which is preliminary data.</text>
</comment>
<dbReference type="InterPro" id="IPR020471">
    <property type="entry name" value="AKR"/>
</dbReference>
<dbReference type="InterPro" id="IPR036812">
    <property type="entry name" value="NAD(P)_OxRdtase_dom_sf"/>
</dbReference>
<dbReference type="InterPro" id="IPR023210">
    <property type="entry name" value="NADP_OxRdtase_dom"/>
</dbReference>
<dbReference type="GeneID" id="63834401"/>
<accession>A0A9P4Y0G7</accession>
<dbReference type="EMBL" id="MU032348">
    <property type="protein sequence ID" value="KAF3764296.1"/>
    <property type="molecule type" value="Genomic_DNA"/>
</dbReference>
<name>A0A9P4Y0G7_CRYP1</name>
<dbReference type="Proteomes" id="UP000803844">
    <property type="component" value="Unassembled WGS sequence"/>
</dbReference>
<keyword evidence="3" id="KW-0560">Oxidoreductase</keyword>
<dbReference type="OrthoDB" id="416253at2759"/>
<dbReference type="PRINTS" id="PR00069">
    <property type="entry name" value="ALDKETRDTASE"/>
</dbReference>
<evidence type="ECO:0000256" key="1">
    <source>
        <dbReference type="ARBA" id="ARBA00007905"/>
    </source>
</evidence>
<dbReference type="SUPFAM" id="SSF51430">
    <property type="entry name" value="NAD(P)-linked oxidoreductase"/>
    <property type="match status" value="1"/>
</dbReference>
<feature type="active site" description="Proton donor" evidence="4">
    <location>
        <position position="60"/>
    </location>
</feature>
<gene>
    <name evidence="8" type="ORF">M406DRAFT_259021</name>
</gene>
<dbReference type="PIRSF" id="PIRSF000097">
    <property type="entry name" value="AKR"/>
    <property type="match status" value="1"/>
</dbReference>
<feature type="domain" description="NADP-dependent oxidoreductase" evidence="7">
    <location>
        <begin position="36"/>
        <end position="282"/>
    </location>
</feature>
<dbReference type="GO" id="GO:0016616">
    <property type="term" value="F:oxidoreductase activity, acting on the CH-OH group of donors, NAD or NADP as acceptor"/>
    <property type="evidence" value="ECO:0007669"/>
    <property type="project" value="UniProtKB-ARBA"/>
</dbReference>
<dbReference type="RefSeq" id="XP_040775257.1">
    <property type="nucleotide sequence ID" value="XM_040917272.1"/>
</dbReference>
<evidence type="ECO:0000256" key="3">
    <source>
        <dbReference type="ARBA" id="ARBA00023002"/>
    </source>
</evidence>
<feature type="binding site" evidence="5">
    <location>
        <position position="120"/>
    </location>
    <ligand>
        <name>substrate</name>
    </ligand>
</feature>
<proteinExistence type="inferred from homology"/>
<keyword evidence="2" id="KW-0521">NADP</keyword>
<dbReference type="PANTHER" id="PTHR43827">
    <property type="entry name" value="2,5-DIKETO-D-GLUCONIC ACID REDUCTASE"/>
    <property type="match status" value="1"/>
</dbReference>
<evidence type="ECO:0000313" key="8">
    <source>
        <dbReference type="EMBL" id="KAF3764296.1"/>
    </source>
</evidence>
<reference evidence="8" key="1">
    <citation type="journal article" date="2020" name="Phytopathology">
        <title>Genome sequence of the chestnut blight fungus Cryphonectria parasitica EP155: A fundamental resource for an archetypical invasive plant pathogen.</title>
        <authorList>
            <person name="Crouch J.A."/>
            <person name="Dawe A."/>
            <person name="Aerts A."/>
            <person name="Barry K."/>
            <person name="Churchill A.C.L."/>
            <person name="Grimwood J."/>
            <person name="Hillman B."/>
            <person name="Milgroom M.G."/>
            <person name="Pangilinan J."/>
            <person name="Smith M."/>
            <person name="Salamov A."/>
            <person name="Schmutz J."/>
            <person name="Yadav J."/>
            <person name="Grigoriev I.V."/>
            <person name="Nuss D."/>
        </authorList>
    </citation>
    <scope>NUCLEOTIDE SEQUENCE</scope>
    <source>
        <strain evidence="8">EP155</strain>
    </source>
</reference>
<dbReference type="InterPro" id="IPR044494">
    <property type="entry name" value="AKR3C2/3"/>
</dbReference>
<comment type="similarity">
    <text evidence="1">Belongs to the aldo/keto reductase family.</text>
</comment>
<sequence length="305" mass="34059">MVQVPTKKLNNGAEIPVLGFGIGTVWYKPDRFSAFNPDVVSIVKEAIKAGYRHIDTAEGYGTEAELREAIRESGVPRQDLFITTKVIHSLAEGKIEDLTAAFDKTLERLGTDYVDLYILHSPYIKDNKYVESDVAAAWKILESIQRAGKAKSIAVSNFRRHHIENLLKTAEIRPVANQIQFNPYLQGAPSYAAWLQESQGIAVQTYMGLAPLTWLKGNHLDAKLAELAAKYGVSEATVLIRWQLDLGAIVLNTTKKPERMHEFFSALDLQLSAEDREEITRIGQSHHIRIPVGALYDGDEVGPYE</sequence>
<protein>
    <submittedName>
        <fullName evidence="8">Aldo/keto reductase</fullName>
    </submittedName>
</protein>
<keyword evidence="9" id="KW-1185">Reference proteome</keyword>
<evidence type="ECO:0000256" key="6">
    <source>
        <dbReference type="PIRSR" id="PIRSR000097-3"/>
    </source>
</evidence>
<organism evidence="8 9">
    <name type="scientific">Cryphonectria parasitica (strain ATCC 38755 / EP155)</name>
    <dbReference type="NCBI Taxonomy" id="660469"/>
    <lineage>
        <taxon>Eukaryota</taxon>
        <taxon>Fungi</taxon>
        <taxon>Dikarya</taxon>
        <taxon>Ascomycota</taxon>
        <taxon>Pezizomycotina</taxon>
        <taxon>Sordariomycetes</taxon>
        <taxon>Sordariomycetidae</taxon>
        <taxon>Diaporthales</taxon>
        <taxon>Cryphonectriaceae</taxon>
        <taxon>Cryphonectria-Endothia species complex</taxon>
        <taxon>Cryphonectria</taxon>
    </lineage>
</organism>
<evidence type="ECO:0000256" key="2">
    <source>
        <dbReference type="ARBA" id="ARBA00022857"/>
    </source>
</evidence>
<evidence type="ECO:0000259" key="7">
    <source>
        <dbReference type="Pfam" id="PF00248"/>
    </source>
</evidence>
<dbReference type="FunFam" id="3.20.20.100:FF:000002">
    <property type="entry name" value="2,5-diketo-D-gluconic acid reductase A"/>
    <property type="match status" value="1"/>
</dbReference>
<evidence type="ECO:0000313" key="9">
    <source>
        <dbReference type="Proteomes" id="UP000803844"/>
    </source>
</evidence>
<dbReference type="Pfam" id="PF00248">
    <property type="entry name" value="Aldo_ket_red"/>
    <property type="match status" value="1"/>
</dbReference>
<dbReference type="PANTHER" id="PTHR43827:SF3">
    <property type="entry name" value="NADP-DEPENDENT OXIDOREDUCTASE DOMAIN-CONTAINING PROTEIN"/>
    <property type="match status" value="1"/>
</dbReference>
<feature type="site" description="Lowers pKa of active site Tyr" evidence="6">
    <location>
        <position position="85"/>
    </location>
</feature>